<dbReference type="AlphaFoldDB" id="A0AAW9KI19"/>
<dbReference type="GO" id="GO:0004386">
    <property type="term" value="F:helicase activity"/>
    <property type="evidence" value="ECO:0007669"/>
    <property type="project" value="UniProtKB-KW"/>
</dbReference>
<keyword evidence="2 4" id="KW-0347">Helicase</keyword>
<proteinExistence type="predicted"/>
<evidence type="ECO:0000256" key="1">
    <source>
        <dbReference type="ARBA" id="ARBA00022801"/>
    </source>
</evidence>
<dbReference type="InterPro" id="IPR011545">
    <property type="entry name" value="DEAD/DEAH_box_helicase_dom"/>
</dbReference>
<feature type="domain" description="Helicase ATP-binding" evidence="3">
    <location>
        <begin position="11"/>
        <end position="175"/>
    </location>
</feature>
<dbReference type="InterPro" id="IPR027417">
    <property type="entry name" value="P-loop_NTPase"/>
</dbReference>
<dbReference type="PANTHER" id="PTHR43519:SF1">
    <property type="entry name" value="ATP-DEPENDENT RNA HELICASE HRPB"/>
    <property type="match status" value="1"/>
</dbReference>
<evidence type="ECO:0000259" key="3">
    <source>
        <dbReference type="PROSITE" id="PS51192"/>
    </source>
</evidence>
<dbReference type="GO" id="GO:0003676">
    <property type="term" value="F:nucleic acid binding"/>
    <property type="evidence" value="ECO:0007669"/>
    <property type="project" value="InterPro"/>
</dbReference>
<dbReference type="PANTHER" id="PTHR43519">
    <property type="entry name" value="ATP-DEPENDENT RNA HELICASE HRPB"/>
    <property type="match status" value="1"/>
</dbReference>
<dbReference type="GO" id="GO:0016787">
    <property type="term" value="F:hydrolase activity"/>
    <property type="evidence" value="ECO:0007669"/>
    <property type="project" value="UniProtKB-KW"/>
</dbReference>
<dbReference type="SUPFAM" id="SSF52540">
    <property type="entry name" value="P-loop containing nucleoside triphosphate hydrolases"/>
    <property type="match status" value="1"/>
</dbReference>
<dbReference type="EMBL" id="WNUR01000194">
    <property type="protein sequence ID" value="MDZ7542481.1"/>
    <property type="molecule type" value="Genomic_DNA"/>
</dbReference>
<dbReference type="InterPro" id="IPR014001">
    <property type="entry name" value="Helicase_ATP-bd"/>
</dbReference>
<dbReference type="InterPro" id="IPR049614">
    <property type="entry name" value="HrpB_DEXH"/>
</dbReference>
<protein>
    <submittedName>
        <fullName evidence="4">DEAD/DEAH box helicase</fullName>
    </submittedName>
</protein>
<name>A0AAW9KI19_CLOPF</name>
<keyword evidence="1" id="KW-0378">Hydrolase</keyword>
<comment type="caution">
    <text evidence="4">The sequence shown here is derived from an EMBL/GenBank/DDBJ whole genome shotgun (WGS) entry which is preliminary data.</text>
</comment>
<dbReference type="Proteomes" id="UP001288944">
    <property type="component" value="Unassembled WGS sequence"/>
</dbReference>
<dbReference type="GO" id="GO:0005524">
    <property type="term" value="F:ATP binding"/>
    <property type="evidence" value="ECO:0007669"/>
    <property type="project" value="InterPro"/>
</dbReference>
<dbReference type="Gene3D" id="3.40.50.300">
    <property type="entry name" value="P-loop containing nucleotide triphosphate hydrolases"/>
    <property type="match status" value="2"/>
</dbReference>
<dbReference type="FunFam" id="3.40.50.300:FF:002125">
    <property type="entry name" value="ATP-dependent helicase HrpB"/>
    <property type="match status" value="1"/>
</dbReference>
<dbReference type="Pfam" id="PF00270">
    <property type="entry name" value="DEAD"/>
    <property type="match status" value="1"/>
</dbReference>
<dbReference type="PROSITE" id="PS51192">
    <property type="entry name" value="HELICASE_ATP_BIND_1"/>
    <property type="match status" value="1"/>
</dbReference>
<organism evidence="4 5">
    <name type="scientific">Clostridium perfringens</name>
    <dbReference type="NCBI Taxonomy" id="1502"/>
    <lineage>
        <taxon>Bacteria</taxon>
        <taxon>Bacillati</taxon>
        <taxon>Bacillota</taxon>
        <taxon>Clostridia</taxon>
        <taxon>Eubacteriales</taxon>
        <taxon>Clostridiaceae</taxon>
        <taxon>Clostridium</taxon>
    </lineage>
</organism>
<gene>
    <name evidence="4" type="ORF">GNF83_14955</name>
</gene>
<evidence type="ECO:0000256" key="2">
    <source>
        <dbReference type="ARBA" id="ARBA00022806"/>
    </source>
</evidence>
<evidence type="ECO:0000313" key="4">
    <source>
        <dbReference type="EMBL" id="MDZ7542481.1"/>
    </source>
</evidence>
<dbReference type="CDD" id="cd17990">
    <property type="entry name" value="DEXHc_HrpB"/>
    <property type="match status" value="1"/>
</dbReference>
<sequence>MPVDEVCPSVADALAAKGGAVLVAEPGAGKTTRVPLTLLDAPWLAGQRIVMLEPRRLAARAAAQVMAAALGERVGGTIGYRVRQDTKVSRETRIEVVTEGVLTRMLQDDPSLEGIGLVIFDEFHERNLHADLGLALTLEAQAVLREDLRLLVMSATLDAEPVAELMGGVPVITSTGRTYPVETGYTPKLASEPLEAAVAKQESAALQSEAGDLMVFLPGAGEIRRVEGELRRQE</sequence>
<feature type="non-terminal residue" evidence="4">
    <location>
        <position position="234"/>
    </location>
</feature>
<keyword evidence="2 4" id="KW-0547">Nucleotide-binding</keyword>
<keyword evidence="2 4" id="KW-0067">ATP-binding</keyword>
<dbReference type="SMART" id="SM00487">
    <property type="entry name" value="DEXDc"/>
    <property type="match status" value="1"/>
</dbReference>
<reference evidence="4" key="1">
    <citation type="submission" date="2019-11" db="EMBL/GenBank/DDBJ databases">
        <title>Characterization of Clostridium perfringens isolates from swine manure treated agricultural soils.</title>
        <authorList>
            <person name="Wushke S.T."/>
        </authorList>
    </citation>
    <scope>NUCLEOTIDE SEQUENCE</scope>
    <source>
        <strain evidence="4">X62</strain>
    </source>
</reference>
<evidence type="ECO:0000313" key="5">
    <source>
        <dbReference type="Proteomes" id="UP001288944"/>
    </source>
</evidence>
<accession>A0AAW9KI19</accession>